<evidence type="ECO:0000313" key="3">
    <source>
        <dbReference type="EMBL" id="GIH18957.1"/>
    </source>
</evidence>
<proteinExistence type="predicted"/>
<dbReference type="InterPro" id="IPR050570">
    <property type="entry name" value="Cell_wall_metabolism_enzyme"/>
</dbReference>
<reference evidence="3" key="1">
    <citation type="submission" date="2021-01" db="EMBL/GenBank/DDBJ databases">
        <title>Whole genome shotgun sequence of Rugosimonospora africana NBRC 104875.</title>
        <authorList>
            <person name="Komaki H."/>
            <person name="Tamura T."/>
        </authorList>
    </citation>
    <scope>NUCLEOTIDE SEQUENCE</scope>
    <source>
        <strain evidence="3">NBRC 104875</strain>
    </source>
</reference>
<dbReference type="Gene3D" id="2.70.70.10">
    <property type="entry name" value="Glucose Permease (Domain IIA)"/>
    <property type="match status" value="1"/>
</dbReference>
<feature type="signal peptide" evidence="1">
    <location>
        <begin position="1"/>
        <end position="26"/>
    </location>
</feature>
<dbReference type="CDD" id="cd12797">
    <property type="entry name" value="M23_peptidase"/>
    <property type="match status" value="1"/>
</dbReference>
<evidence type="ECO:0000313" key="4">
    <source>
        <dbReference type="Proteomes" id="UP000642748"/>
    </source>
</evidence>
<dbReference type="RefSeq" id="WP_203922446.1">
    <property type="nucleotide sequence ID" value="NZ_BONZ01000075.1"/>
</dbReference>
<name>A0A8J3VU01_9ACTN</name>
<feature type="domain" description="M23ase beta-sheet core" evidence="2">
    <location>
        <begin position="233"/>
        <end position="335"/>
    </location>
</feature>
<evidence type="ECO:0000259" key="2">
    <source>
        <dbReference type="Pfam" id="PF01551"/>
    </source>
</evidence>
<feature type="chain" id="PRO_5039730701" description="M23ase beta-sheet core domain-containing protein" evidence="1">
    <location>
        <begin position="27"/>
        <end position="370"/>
    </location>
</feature>
<dbReference type="GO" id="GO:0004222">
    <property type="term" value="F:metalloendopeptidase activity"/>
    <property type="evidence" value="ECO:0007669"/>
    <property type="project" value="TreeGrafter"/>
</dbReference>
<dbReference type="Proteomes" id="UP000642748">
    <property type="component" value="Unassembled WGS sequence"/>
</dbReference>
<dbReference type="SUPFAM" id="SSF51261">
    <property type="entry name" value="Duplicated hybrid motif"/>
    <property type="match status" value="1"/>
</dbReference>
<dbReference type="AlphaFoldDB" id="A0A8J3VU01"/>
<dbReference type="InterPro" id="IPR011055">
    <property type="entry name" value="Dup_hybrid_motif"/>
</dbReference>
<keyword evidence="4" id="KW-1185">Reference proteome</keyword>
<dbReference type="Pfam" id="PF01551">
    <property type="entry name" value="Peptidase_M23"/>
    <property type="match status" value="1"/>
</dbReference>
<protein>
    <recommendedName>
        <fullName evidence="2">M23ase beta-sheet core domain-containing protein</fullName>
    </recommendedName>
</protein>
<dbReference type="InterPro" id="IPR016047">
    <property type="entry name" value="M23ase_b-sheet_dom"/>
</dbReference>
<dbReference type="PANTHER" id="PTHR21666">
    <property type="entry name" value="PEPTIDASE-RELATED"/>
    <property type="match status" value="1"/>
</dbReference>
<comment type="caution">
    <text evidence="3">The sequence shown here is derived from an EMBL/GenBank/DDBJ whole genome shotgun (WGS) entry which is preliminary data.</text>
</comment>
<sequence>MSRRRGFIVLAVFIVMSVLCGLPLLAAVTDSPPAAACAATPESTNASAAAVVVRTGQAGAMGRWNATQVANAAIIVAVGKDLKVPPRGWVIAVATAMQESSLTNSSRATDHDSVGLFQQRPSQGWGTVAQIMDPVYASRKFYLKLFTVPHWATLPLTQAAQAVQRSAFPDAYAKWENDAQQVVAAVAGVASINDLAGAALVDCRDPAAISSGGWVQPVRAPIVSGFRTSDRPTHQGVDLAAARNTVIRAAAAGRVVWAGCDPATGNCDIDGSLQTPGCGWYVEVQHFEGVATRYCHMVSKPFVVFGQTVDAGDPIGAVGASGHVTGPHLHYEVHTGVACDDKRCSLTNANAIDPVPWMEQVGAPLGTQVS</sequence>
<dbReference type="PANTHER" id="PTHR21666:SF270">
    <property type="entry name" value="MUREIN HYDROLASE ACTIVATOR ENVC"/>
    <property type="match status" value="1"/>
</dbReference>
<accession>A0A8J3VU01</accession>
<gene>
    <name evidence="3" type="ORF">Raf01_71290</name>
</gene>
<dbReference type="EMBL" id="BONZ01000075">
    <property type="protein sequence ID" value="GIH18957.1"/>
    <property type="molecule type" value="Genomic_DNA"/>
</dbReference>
<evidence type="ECO:0000256" key="1">
    <source>
        <dbReference type="SAM" id="SignalP"/>
    </source>
</evidence>
<organism evidence="3 4">
    <name type="scientific">Rugosimonospora africana</name>
    <dbReference type="NCBI Taxonomy" id="556532"/>
    <lineage>
        <taxon>Bacteria</taxon>
        <taxon>Bacillati</taxon>
        <taxon>Actinomycetota</taxon>
        <taxon>Actinomycetes</taxon>
        <taxon>Micromonosporales</taxon>
        <taxon>Micromonosporaceae</taxon>
        <taxon>Rugosimonospora</taxon>
    </lineage>
</organism>
<keyword evidence="1" id="KW-0732">Signal</keyword>